<evidence type="ECO:0000256" key="8">
    <source>
        <dbReference type="ARBA" id="ARBA00022848"/>
    </source>
</evidence>
<dbReference type="InterPro" id="IPR001128">
    <property type="entry name" value="Cyt_P450"/>
</dbReference>
<dbReference type="InterPro" id="IPR036396">
    <property type="entry name" value="Cyt_P450_sf"/>
</dbReference>
<evidence type="ECO:0000256" key="2">
    <source>
        <dbReference type="ARBA" id="ARBA00004174"/>
    </source>
</evidence>
<dbReference type="PANTHER" id="PTHR24292">
    <property type="entry name" value="CYTOCHROME P450"/>
    <property type="match status" value="1"/>
</dbReference>
<keyword evidence="6 13" id="KW-0479">Metal-binding</keyword>
<dbReference type="GO" id="GO:0005506">
    <property type="term" value="F:iron ion binding"/>
    <property type="evidence" value="ECO:0007669"/>
    <property type="project" value="InterPro"/>
</dbReference>
<keyword evidence="9 14" id="KW-0560">Oxidoreductase</keyword>
<evidence type="ECO:0000313" key="15">
    <source>
        <dbReference type="EMBL" id="MBW79412.1"/>
    </source>
</evidence>
<evidence type="ECO:0000256" key="1">
    <source>
        <dbReference type="ARBA" id="ARBA00001971"/>
    </source>
</evidence>
<keyword evidence="11 14" id="KW-0503">Monooxygenase</keyword>
<evidence type="ECO:0000256" key="7">
    <source>
        <dbReference type="ARBA" id="ARBA00022824"/>
    </source>
</evidence>
<dbReference type="InterPro" id="IPR050476">
    <property type="entry name" value="Insect_CytP450_Detox"/>
</dbReference>
<dbReference type="GO" id="GO:0016705">
    <property type="term" value="F:oxidoreductase activity, acting on paired donors, with incorporation or reduction of molecular oxygen"/>
    <property type="evidence" value="ECO:0007669"/>
    <property type="project" value="InterPro"/>
</dbReference>
<dbReference type="EMBL" id="GGFL01015234">
    <property type="protein sequence ID" value="MBW79412.1"/>
    <property type="molecule type" value="Transcribed_RNA"/>
</dbReference>
<dbReference type="GO" id="GO:0020037">
    <property type="term" value="F:heme binding"/>
    <property type="evidence" value="ECO:0007669"/>
    <property type="project" value="InterPro"/>
</dbReference>
<evidence type="ECO:0000256" key="13">
    <source>
        <dbReference type="PIRSR" id="PIRSR602401-1"/>
    </source>
</evidence>
<comment type="similarity">
    <text evidence="4 14">Belongs to the cytochrome P450 family.</text>
</comment>
<protein>
    <submittedName>
        <fullName evidence="15">Putative cytochrome</fullName>
    </submittedName>
</protein>
<dbReference type="InterPro" id="IPR002401">
    <property type="entry name" value="Cyt_P450_E_grp-I"/>
</dbReference>
<keyword evidence="8" id="KW-0492">Microsome</keyword>
<organism evidence="15">
    <name type="scientific">Anopheles darlingi</name>
    <name type="common">Mosquito</name>
    <dbReference type="NCBI Taxonomy" id="43151"/>
    <lineage>
        <taxon>Eukaryota</taxon>
        <taxon>Metazoa</taxon>
        <taxon>Ecdysozoa</taxon>
        <taxon>Arthropoda</taxon>
        <taxon>Hexapoda</taxon>
        <taxon>Insecta</taxon>
        <taxon>Pterygota</taxon>
        <taxon>Neoptera</taxon>
        <taxon>Endopterygota</taxon>
        <taxon>Diptera</taxon>
        <taxon>Nematocera</taxon>
        <taxon>Culicoidea</taxon>
        <taxon>Culicidae</taxon>
        <taxon>Anophelinae</taxon>
        <taxon>Anopheles</taxon>
    </lineage>
</organism>
<dbReference type="VEuPathDB" id="VectorBase:ADAR2_004589"/>
<reference evidence="15" key="1">
    <citation type="submission" date="2018-01" db="EMBL/GenBank/DDBJ databases">
        <title>An insight into the sialome of Amazonian anophelines.</title>
        <authorList>
            <person name="Ribeiro J.M."/>
            <person name="Scarpassa V."/>
            <person name="Calvo E."/>
        </authorList>
    </citation>
    <scope>NUCLEOTIDE SEQUENCE</scope>
</reference>
<evidence type="ECO:0000256" key="3">
    <source>
        <dbReference type="ARBA" id="ARBA00004406"/>
    </source>
</evidence>
<dbReference type="CDD" id="cd11056">
    <property type="entry name" value="CYP6-like"/>
    <property type="match status" value="1"/>
</dbReference>
<evidence type="ECO:0000256" key="9">
    <source>
        <dbReference type="ARBA" id="ARBA00023002"/>
    </source>
</evidence>
<dbReference type="VEuPathDB" id="VectorBase:ADAC002564"/>
<evidence type="ECO:0000256" key="14">
    <source>
        <dbReference type="RuleBase" id="RU000461"/>
    </source>
</evidence>
<dbReference type="Pfam" id="PF00067">
    <property type="entry name" value="p450"/>
    <property type="match status" value="1"/>
</dbReference>
<dbReference type="PANTHER" id="PTHR24292:SF103">
    <property type="entry name" value="CYTOCHROME P450 6BS1"/>
    <property type="match status" value="1"/>
</dbReference>
<dbReference type="AlphaFoldDB" id="A0A2M4DPC7"/>
<accession>A0A2M4DPC7</accession>
<evidence type="ECO:0000256" key="11">
    <source>
        <dbReference type="ARBA" id="ARBA00023033"/>
    </source>
</evidence>
<name>A0A2M4DPC7_ANODA</name>
<evidence type="ECO:0000256" key="5">
    <source>
        <dbReference type="ARBA" id="ARBA00022617"/>
    </source>
</evidence>
<proteinExistence type="inferred from homology"/>
<dbReference type="FunFam" id="1.10.630.10:FF:000182">
    <property type="entry name" value="Cytochrome P450 3A4"/>
    <property type="match status" value="1"/>
</dbReference>
<dbReference type="PRINTS" id="PR00463">
    <property type="entry name" value="EP450I"/>
</dbReference>
<evidence type="ECO:0000256" key="6">
    <source>
        <dbReference type="ARBA" id="ARBA00022723"/>
    </source>
</evidence>
<dbReference type="InterPro" id="IPR017972">
    <property type="entry name" value="Cyt_P450_CS"/>
</dbReference>
<sequence length="493" mass="56031">MLLSISLSLSVLVTLTVILCAYFIRKRAHFWVDQGVPSVAVKFPFGNIQHSSHLMLDLYRKLKGRAPFGGIFQFVVPVAFVSDPEMIQNVLVRHYRHFTDRGGYSNAKHEPLSGHMLNAEAHRWTLLRRAAIPAFSSGRLKAFYPAMVQLVDQLIEGLHKKQSPRGECIIECQEELGRLTTDVIASFLLGIDGKSLSQPDGGLYDRVNGKTFLIPPVWKLFLMTSCRTIAQALRVKIFSHDITVLFQQMARDVIAARANSNEQRKDLLQRFLQLSKENGKPLLTEEEIAAEVLLFFAAGHETTSLMVSYCLDQLARNPELQERARDCALEAFAKHGDLNYEALQDIQYIDQCLAETLRMRPPGINTIRVVTEDYQVPGSSIILRKGQNIIIPVYAIHNDPEYYPKPERYDPDRFTPEACRARIPFTYMPFGEGPKMCIAYRLAKLQMRIVLAKLLCSYRFHTCDKAAESRQSATYTVLKSNKGLYLKMSRIVK</sequence>
<dbReference type="GO" id="GO:0005789">
    <property type="term" value="C:endoplasmic reticulum membrane"/>
    <property type="evidence" value="ECO:0007669"/>
    <property type="project" value="UniProtKB-SubCell"/>
</dbReference>
<feature type="binding site" description="axial binding residue" evidence="13">
    <location>
        <position position="437"/>
    </location>
    <ligand>
        <name>heme</name>
        <dbReference type="ChEBI" id="CHEBI:30413"/>
    </ligand>
    <ligandPart>
        <name>Fe</name>
        <dbReference type="ChEBI" id="CHEBI:18248"/>
    </ligandPart>
</feature>
<evidence type="ECO:0000256" key="12">
    <source>
        <dbReference type="ARBA" id="ARBA00023136"/>
    </source>
</evidence>
<evidence type="ECO:0000256" key="10">
    <source>
        <dbReference type="ARBA" id="ARBA00023004"/>
    </source>
</evidence>
<keyword evidence="10 13" id="KW-0408">Iron</keyword>
<dbReference type="Gene3D" id="1.10.630.10">
    <property type="entry name" value="Cytochrome P450"/>
    <property type="match status" value="1"/>
</dbReference>
<evidence type="ECO:0000256" key="4">
    <source>
        <dbReference type="ARBA" id="ARBA00010617"/>
    </source>
</evidence>
<keyword evidence="5 13" id="KW-0349">Heme</keyword>
<dbReference type="SUPFAM" id="SSF48264">
    <property type="entry name" value="Cytochrome P450"/>
    <property type="match status" value="1"/>
</dbReference>
<comment type="cofactor">
    <cofactor evidence="1 13">
        <name>heme</name>
        <dbReference type="ChEBI" id="CHEBI:30413"/>
    </cofactor>
</comment>
<comment type="subcellular location">
    <subcellularLocation>
        <location evidence="3">Endoplasmic reticulum membrane</location>
        <topology evidence="3">Peripheral membrane protein</topology>
    </subcellularLocation>
    <subcellularLocation>
        <location evidence="2">Microsome membrane</location>
        <topology evidence="2">Peripheral membrane protein</topology>
    </subcellularLocation>
</comment>
<dbReference type="PRINTS" id="PR00385">
    <property type="entry name" value="P450"/>
</dbReference>
<keyword evidence="12" id="KW-0472">Membrane</keyword>
<dbReference type="PROSITE" id="PS00086">
    <property type="entry name" value="CYTOCHROME_P450"/>
    <property type="match status" value="1"/>
</dbReference>
<dbReference type="GO" id="GO:0004497">
    <property type="term" value="F:monooxygenase activity"/>
    <property type="evidence" value="ECO:0007669"/>
    <property type="project" value="UniProtKB-KW"/>
</dbReference>
<keyword evidence="7" id="KW-0256">Endoplasmic reticulum</keyword>